<protein>
    <recommendedName>
        <fullName evidence="1">F-box associated beta-propeller type 3 domain-containing protein</fullName>
    </recommendedName>
</protein>
<dbReference type="Pfam" id="PF08268">
    <property type="entry name" value="FBA_3"/>
    <property type="match status" value="1"/>
</dbReference>
<name>A0A178WI30_ARATH</name>
<sequence length="343" mass="39918">MFSKVPAKSIARFRCVSESIHRRPDVTEQSLTKSMSRPRLLFALEVNKDLLFFSSPQPQNPYDNSSLVATPYKRFPKYLPTRICTTLGGLVFLQKWLRKKTRVICNPVSGDYITLPKVKATGVGESYFGFDPITKQFKVLCMTWSRYGTPNTHQVLTLETGKRLWRTIQDPILPHYRSFDRICINGALYYGAYFEESQSSKIVCFDFRFEKFSFINIADEGMFRGSYKWTLFNYKGKLGAHQYSRNGELVLWVLEDAEKHKWSKSICILPPIVHNNRIVGVTGTGEIVFSPYACYLPSPYYIFFYNIQTKTCTRVHVKGFEEFKHNFTLLHTFLDFVEDTKFM</sequence>
<dbReference type="EMBL" id="CACRSJ010000104">
    <property type="protein sequence ID" value="VYS48977.1"/>
    <property type="molecule type" value="Genomic_DNA"/>
</dbReference>
<evidence type="ECO:0000313" key="5">
    <source>
        <dbReference type="Proteomes" id="UP000426265"/>
    </source>
</evidence>
<evidence type="ECO:0000313" key="2">
    <source>
        <dbReference type="EMBL" id="OAP17195.1"/>
    </source>
</evidence>
<dbReference type="InterPro" id="IPR013187">
    <property type="entry name" value="F-box-assoc_dom_typ3"/>
</dbReference>
<dbReference type="PANTHER" id="PTHR31111">
    <property type="entry name" value="BNAA05G37150D PROTEIN-RELATED"/>
    <property type="match status" value="1"/>
</dbReference>
<evidence type="ECO:0000313" key="3">
    <source>
        <dbReference type="EMBL" id="VYS48977.1"/>
    </source>
</evidence>
<feature type="domain" description="F-box associated beta-propeller type 3" evidence="1">
    <location>
        <begin position="39"/>
        <end position="337"/>
    </location>
</feature>
<dbReference type="InterPro" id="IPR017451">
    <property type="entry name" value="F-box-assoc_interact_dom"/>
</dbReference>
<reference evidence="2" key="2">
    <citation type="submission" date="2016-03" db="EMBL/GenBank/DDBJ databases">
        <title>Full-length assembly of Arabidopsis thaliana Ler reveals the complement of translocations and inversions.</title>
        <authorList>
            <person name="Zapata L."/>
            <person name="Schneeberger K."/>
            <person name="Ossowski S."/>
        </authorList>
    </citation>
    <scope>NUCLEOTIDE SEQUENCE [LARGE SCALE GENOMIC DNA]</scope>
    <source>
        <tissue evidence="2">Leaf</tissue>
    </source>
</reference>
<evidence type="ECO:0000259" key="1">
    <source>
        <dbReference type="Pfam" id="PF08268"/>
    </source>
</evidence>
<dbReference type="Proteomes" id="UP000426265">
    <property type="component" value="Unassembled WGS sequence"/>
</dbReference>
<organism evidence="2 4">
    <name type="scientific">Arabidopsis thaliana</name>
    <name type="common">Mouse-ear cress</name>
    <dbReference type="NCBI Taxonomy" id="3702"/>
    <lineage>
        <taxon>Eukaryota</taxon>
        <taxon>Viridiplantae</taxon>
        <taxon>Streptophyta</taxon>
        <taxon>Embryophyta</taxon>
        <taxon>Tracheophyta</taxon>
        <taxon>Spermatophyta</taxon>
        <taxon>Magnoliopsida</taxon>
        <taxon>eudicotyledons</taxon>
        <taxon>Gunneridae</taxon>
        <taxon>Pentapetalae</taxon>
        <taxon>rosids</taxon>
        <taxon>malvids</taxon>
        <taxon>Brassicales</taxon>
        <taxon>Brassicaceae</taxon>
        <taxon>Camelineae</taxon>
        <taxon>Arabidopsis</taxon>
    </lineage>
</organism>
<dbReference type="ExpressionAtlas" id="A0A178WI30">
    <property type="expression patterns" value="baseline and differential"/>
</dbReference>
<reference evidence="4" key="1">
    <citation type="journal article" date="2016" name="Proc. Natl. Acad. Sci. U.S.A.">
        <title>Chromosome-level assembly of Arabidopsis thaliana Ler reveals the extent of translocation and inversion polymorphisms.</title>
        <authorList>
            <person name="Zapata L."/>
            <person name="Ding J."/>
            <person name="Willing E.M."/>
            <person name="Hartwig B."/>
            <person name="Bezdan D."/>
            <person name="Jiao W.B."/>
            <person name="Patel V."/>
            <person name="Velikkakam James G."/>
            <person name="Koornneef M."/>
            <person name="Ossowski S."/>
            <person name="Schneeberger K."/>
        </authorList>
    </citation>
    <scope>NUCLEOTIDE SEQUENCE [LARGE SCALE GENOMIC DNA]</scope>
    <source>
        <strain evidence="4">cv. Landsberg erecta</strain>
    </source>
</reference>
<dbReference type="AlphaFoldDB" id="A0A178WI30"/>
<reference evidence="3 5" key="3">
    <citation type="submission" date="2019-11" db="EMBL/GenBank/DDBJ databases">
        <authorList>
            <person name="Jiao W.-B."/>
            <person name="Schneeberger K."/>
        </authorList>
    </citation>
    <scope>NUCLEOTIDE SEQUENCE [LARGE SCALE GENOMIC DNA]</scope>
    <source>
        <strain evidence="5">cv. An-1</strain>
    </source>
</reference>
<dbReference type="PANTHER" id="PTHR31111:SF65">
    <property type="entry name" value="F-BOX DOMAIN-CONTAINING PROTEIN"/>
    <property type="match status" value="1"/>
</dbReference>
<accession>A0A178WI30</accession>
<dbReference type="EMBL" id="LUHQ01000001">
    <property type="protein sequence ID" value="OAP17195.1"/>
    <property type="molecule type" value="Genomic_DNA"/>
</dbReference>
<dbReference type="NCBIfam" id="TIGR01640">
    <property type="entry name" value="F_box_assoc_1"/>
    <property type="match status" value="1"/>
</dbReference>
<dbReference type="Proteomes" id="UP000078284">
    <property type="component" value="Chromosome 1"/>
</dbReference>
<evidence type="ECO:0000313" key="4">
    <source>
        <dbReference type="Proteomes" id="UP000078284"/>
    </source>
</evidence>
<gene>
    <name evidence="2" type="ordered locus">AXX17_At1g47700</name>
    <name evidence="3" type="ORF">AN1_LOCUS4457</name>
</gene>
<proteinExistence type="predicted"/>